<dbReference type="EMBL" id="JARJLG010000180">
    <property type="protein sequence ID" value="KAJ7731810.1"/>
    <property type="molecule type" value="Genomic_DNA"/>
</dbReference>
<feature type="compositionally biased region" description="Basic and acidic residues" evidence="1">
    <location>
        <begin position="94"/>
        <end position="127"/>
    </location>
</feature>
<organism evidence="2 3">
    <name type="scientific">Mycena maculata</name>
    <dbReference type="NCBI Taxonomy" id="230809"/>
    <lineage>
        <taxon>Eukaryota</taxon>
        <taxon>Fungi</taxon>
        <taxon>Dikarya</taxon>
        <taxon>Basidiomycota</taxon>
        <taxon>Agaricomycotina</taxon>
        <taxon>Agaricomycetes</taxon>
        <taxon>Agaricomycetidae</taxon>
        <taxon>Agaricales</taxon>
        <taxon>Marasmiineae</taxon>
        <taxon>Mycenaceae</taxon>
        <taxon>Mycena</taxon>
    </lineage>
</organism>
<evidence type="ECO:0000313" key="3">
    <source>
        <dbReference type="Proteomes" id="UP001215280"/>
    </source>
</evidence>
<comment type="caution">
    <text evidence="2">The sequence shown here is derived from an EMBL/GenBank/DDBJ whole genome shotgun (WGS) entry which is preliminary data.</text>
</comment>
<keyword evidence="3" id="KW-1185">Reference proteome</keyword>
<dbReference type="Proteomes" id="UP001215280">
    <property type="component" value="Unassembled WGS sequence"/>
</dbReference>
<evidence type="ECO:0000256" key="1">
    <source>
        <dbReference type="SAM" id="MobiDB-lite"/>
    </source>
</evidence>
<evidence type="ECO:0000313" key="2">
    <source>
        <dbReference type="EMBL" id="KAJ7731810.1"/>
    </source>
</evidence>
<sequence length="257" mass="28749">MTAGTKSESFASYDPEHCISTVCRKLDEEKMSMLSGSDVCSDVAMWDRRHPTTISPNFSLEVINESPENRQMRGSGMSRAVPCARRISGGRARAGRDGTRVRRHSLDEGLHRTERDQRSPHPQKPEARQWAVILSSIPSSYPALSAAAACSSTAPAPAFSASACALREGFGCRPKGRFIRFEPRDLCAGVGVSAARMNGREGQTWMRLHKDFAGLPDEIYRRDREPRESRSDFGITVIWRKRLRWRVKIKQSIAVDL</sequence>
<dbReference type="AlphaFoldDB" id="A0AAD7I0F6"/>
<proteinExistence type="predicted"/>
<reference evidence="2" key="1">
    <citation type="submission" date="2023-03" db="EMBL/GenBank/DDBJ databases">
        <title>Massive genome expansion in bonnet fungi (Mycena s.s.) driven by repeated elements and novel gene families across ecological guilds.</title>
        <authorList>
            <consortium name="Lawrence Berkeley National Laboratory"/>
            <person name="Harder C.B."/>
            <person name="Miyauchi S."/>
            <person name="Viragh M."/>
            <person name="Kuo A."/>
            <person name="Thoen E."/>
            <person name="Andreopoulos B."/>
            <person name="Lu D."/>
            <person name="Skrede I."/>
            <person name="Drula E."/>
            <person name="Henrissat B."/>
            <person name="Morin E."/>
            <person name="Kohler A."/>
            <person name="Barry K."/>
            <person name="LaButti K."/>
            <person name="Morin E."/>
            <person name="Salamov A."/>
            <person name="Lipzen A."/>
            <person name="Mereny Z."/>
            <person name="Hegedus B."/>
            <person name="Baldrian P."/>
            <person name="Stursova M."/>
            <person name="Weitz H."/>
            <person name="Taylor A."/>
            <person name="Grigoriev I.V."/>
            <person name="Nagy L.G."/>
            <person name="Martin F."/>
            <person name="Kauserud H."/>
        </authorList>
    </citation>
    <scope>NUCLEOTIDE SEQUENCE</scope>
    <source>
        <strain evidence="2">CBHHK188m</strain>
    </source>
</reference>
<feature type="region of interest" description="Disordered" evidence="1">
    <location>
        <begin position="87"/>
        <end position="127"/>
    </location>
</feature>
<accession>A0AAD7I0F6</accession>
<name>A0AAD7I0F6_9AGAR</name>
<protein>
    <submittedName>
        <fullName evidence="2">Uncharacterized protein</fullName>
    </submittedName>
</protein>
<gene>
    <name evidence="2" type="ORF">DFH07DRAFT_781137</name>
</gene>